<dbReference type="PROSITE" id="PS50106">
    <property type="entry name" value="PDZ"/>
    <property type="match status" value="1"/>
</dbReference>
<dbReference type="PANTHER" id="PTHR42837:SF2">
    <property type="entry name" value="MEMBRANE METALLOPROTEASE ARASP2, CHLOROPLASTIC-RELATED"/>
    <property type="match status" value="1"/>
</dbReference>
<keyword evidence="6" id="KW-1185">Reference proteome</keyword>
<comment type="caution">
    <text evidence="5">The sequence shown here is derived from an EMBL/GenBank/DDBJ whole genome shotgun (WGS) entry which is preliminary data.</text>
</comment>
<evidence type="ECO:0000313" key="5">
    <source>
        <dbReference type="EMBL" id="TXB68946.1"/>
    </source>
</evidence>
<feature type="domain" description="PDZ" evidence="4">
    <location>
        <begin position="136"/>
        <end position="230"/>
    </location>
</feature>
<accession>A0A5C6S3U2</accession>
<keyword evidence="3" id="KW-0732">Signal</keyword>
<dbReference type="EMBL" id="VOOR01000003">
    <property type="protein sequence ID" value="TXB68946.1"/>
    <property type="molecule type" value="Genomic_DNA"/>
</dbReference>
<comment type="cofactor">
    <cofactor evidence="1">
        <name>Zn(2+)</name>
        <dbReference type="ChEBI" id="CHEBI:29105"/>
    </cofactor>
</comment>
<protein>
    <submittedName>
        <fullName evidence="5">PDZ domain-containing protein</fullName>
    </submittedName>
</protein>
<dbReference type="Proteomes" id="UP000321580">
    <property type="component" value="Unassembled WGS sequence"/>
</dbReference>
<evidence type="ECO:0000259" key="4">
    <source>
        <dbReference type="PROSITE" id="PS50106"/>
    </source>
</evidence>
<dbReference type="NCBIfam" id="TIGR04183">
    <property type="entry name" value="Por_Secre_tail"/>
    <property type="match status" value="1"/>
</dbReference>
<dbReference type="SUPFAM" id="SSF50156">
    <property type="entry name" value="PDZ domain-like"/>
    <property type="match status" value="2"/>
</dbReference>
<dbReference type="InterPro" id="IPR004387">
    <property type="entry name" value="Pept_M50_Zn"/>
</dbReference>
<dbReference type="Gene3D" id="2.30.42.10">
    <property type="match status" value="2"/>
</dbReference>
<evidence type="ECO:0000256" key="1">
    <source>
        <dbReference type="ARBA" id="ARBA00001947"/>
    </source>
</evidence>
<feature type="signal peptide" evidence="3">
    <location>
        <begin position="1"/>
        <end position="40"/>
    </location>
</feature>
<proteinExistence type="predicted"/>
<dbReference type="InterPro" id="IPR036034">
    <property type="entry name" value="PDZ_sf"/>
</dbReference>
<dbReference type="GO" id="GO:0006508">
    <property type="term" value="P:proteolysis"/>
    <property type="evidence" value="ECO:0007669"/>
    <property type="project" value="InterPro"/>
</dbReference>
<feature type="chain" id="PRO_5023045532" evidence="3">
    <location>
        <begin position="41"/>
        <end position="401"/>
    </location>
</feature>
<dbReference type="Pfam" id="PF13180">
    <property type="entry name" value="PDZ_2"/>
    <property type="match status" value="2"/>
</dbReference>
<feature type="region of interest" description="Disordered" evidence="2">
    <location>
        <begin position="242"/>
        <end position="263"/>
    </location>
</feature>
<gene>
    <name evidence="5" type="ORF">FRY97_02435</name>
</gene>
<name>A0A5C6S3U2_9BACT</name>
<dbReference type="AlphaFoldDB" id="A0A5C6S3U2"/>
<dbReference type="InterPro" id="IPR026444">
    <property type="entry name" value="Secre_tail"/>
</dbReference>
<dbReference type="OrthoDB" id="9781273at2"/>
<dbReference type="GO" id="GO:0004222">
    <property type="term" value="F:metalloendopeptidase activity"/>
    <property type="evidence" value="ECO:0007669"/>
    <property type="project" value="InterPro"/>
</dbReference>
<dbReference type="GO" id="GO:0016020">
    <property type="term" value="C:membrane"/>
    <property type="evidence" value="ECO:0007669"/>
    <property type="project" value="InterPro"/>
</dbReference>
<evidence type="ECO:0000256" key="3">
    <source>
        <dbReference type="SAM" id="SignalP"/>
    </source>
</evidence>
<dbReference type="PANTHER" id="PTHR42837">
    <property type="entry name" value="REGULATOR OF SIGMA-E PROTEASE RSEP"/>
    <property type="match status" value="1"/>
</dbReference>
<dbReference type="InterPro" id="IPR001478">
    <property type="entry name" value="PDZ"/>
</dbReference>
<reference evidence="5 6" key="1">
    <citation type="submission" date="2019-08" db="EMBL/GenBank/DDBJ databases">
        <title>Genome of Phaeodactylibacter luteus.</title>
        <authorList>
            <person name="Bowman J.P."/>
        </authorList>
    </citation>
    <scope>NUCLEOTIDE SEQUENCE [LARGE SCALE GENOMIC DNA]</scope>
    <source>
        <strain evidence="5 6">KCTC 42180</strain>
    </source>
</reference>
<dbReference type="Pfam" id="PF18962">
    <property type="entry name" value="Por_Secre_tail"/>
    <property type="match status" value="1"/>
</dbReference>
<dbReference type="CDD" id="cd06779">
    <property type="entry name" value="cpPDZ_Deg_HtrA-like"/>
    <property type="match status" value="1"/>
</dbReference>
<organism evidence="5 6">
    <name type="scientific">Phaeodactylibacter luteus</name>
    <dbReference type="NCBI Taxonomy" id="1564516"/>
    <lineage>
        <taxon>Bacteria</taxon>
        <taxon>Pseudomonadati</taxon>
        <taxon>Bacteroidota</taxon>
        <taxon>Saprospiria</taxon>
        <taxon>Saprospirales</taxon>
        <taxon>Haliscomenobacteraceae</taxon>
        <taxon>Phaeodactylibacter</taxon>
    </lineage>
</organism>
<dbReference type="SMART" id="SM00228">
    <property type="entry name" value="PDZ"/>
    <property type="match status" value="2"/>
</dbReference>
<evidence type="ECO:0000313" key="6">
    <source>
        <dbReference type="Proteomes" id="UP000321580"/>
    </source>
</evidence>
<evidence type="ECO:0000256" key="2">
    <source>
        <dbReference type="SAM" id="MobiDB-lite"/>
    </source>
</evidence>
<sequence length="401" mass="43817">MPAQNPDPGITRKNRVPKYFQIMKTFTLLLLLCSASPLFAHNPNTADAAMGISTQHIGPAKARLLDYPAPYGSRISKVSPDSPAEAAGLLPLDYIYKVDGQQVDAEQNLDQLLQTYRPGDGVMVTFLRGSNIQEVQVVIARREDIPRQHTPATEDPFLGISQTHYNYKDRKPGVSVQVVHNSTAQAMGLQDGDRLIRIDGYPVLDWHDTSVLVDNRKVGSDIAITVERDGEELSFIRPIKSRAATHGSHSRPNGPQIISPDGAAATLPPIAQPVLRPLGTPEASALDFLFAPDKGETDLPSTAEAQPSAQELQLEGLSATALNIFPNPTTGIFDLQFTLPEKGETAVFIYNPSGQAVYFNTLGLFTGTFSDRIDIANGVRGIYFLEVRQGKRRLVRKVILQ</sequence>